<comment type="caution">
    <text evidence="1">The sequence shown here is derived from an EMBL/GenBank/DDBJ whole genome shotgun (WGS) entry which is preliminary data.</text>
</comment>
<organism evidence="1 2">
    <name type="scientific">Sutterella wadsworthensis 2_1_59BFAA</name>
    <dbReference type="NCBI Taxonomy" id="742823"/>
    <lineage>
        <taxon>Bacteria</taxon>
        <taxon>Pseudomonadati</taxon>
        <taxon>Pseudomonadota</taxon>
        <taxon>Betaproteobacteria</taxon>
        <taxon>Burkholderiales</taxon>
        <taxon>Sutterellaceae</taxon>
        <taxon>Sutterella</taxon>
    </lineage>
</organism>
<dbReference type="Proteomes" id="UP000005835">
    <property type="component" value="Unassembled WGS sequence"/>
</dbReference>
<dbReference type="EMBL" id="ADMG01000007">
    <property type="protein sequence ID" value="EKB32182.1"/>
    <property type="molecule type" value="Genomic_DNA"/>
</dbReference>
<dbReference type="AlphaFoldDB" id="K1JWZ1"/>
<sequence>MANSFLDLIGLAHFKAKLEKSLSDEYAKKAEVVTKEEASAFARLKTCSEIRDRAPSKPDYGLSKTKEGAE</sequence>
<reference evidence="1 2" key="1">
    <citation type="submission" date="2012-05" db="EMBL/GenBank/DDBJ databases">
        <title>The Genome Sequence of Sutterella wadsworthensis 2_1_59BFAA.</title>
        <authorList>
            <consortium name="The Broad Institute Genome Sequencing Platform"/>
            <person name="Earl A."/>
            <person name="Ward D."/>
            <person name="Feldgarden M."/>
            <person name="Gevers D."/>
            <person name="Daigneault M."/>
            <person name="Strauss J."/>
            <person name="Allen-Vercoe E."/>
            <person name="Walker B."/>
            <person name="Young S.K."/>
            <person name="Zeng Q."/>
            <person name="Gargeya S."/>
            <person name="Fitzgerald M."/>
            <person name="Haas B."/>
            <person name="Abouelleil A."/>
            <person name="Alvarado L."/>
            <person name="Arachchi H.M."/>
            <person name="Berlin A.M."/>
            <person name="Chapman S.B."/>
            <person name="Goldberg J."/>
            <person name="Griggs A."/>
            <person name="Gujja S."/>
            <person name="Hansen M."/>
            <person name="Howarth C."/>
            <person name="Imamovic A."/>
            <person name="Larimer J."/>
            <person name="McCowen C."/>
            <person name="Montmayeur A."/>
            <person name="Murphy C."/>
            <person name="Neiman D."/>
            <person name="Pearson M."/>
            <person name="Priest M."/>
            <person name="Roberts A."/>
            <person name="Saif S."/>
            <person name="Shea T."/>
            <person name="Sisk P."/>
            <person name="Sykes S."/>
            <person name="Wortman J."/>
            <person name="Nusbaum C."/>
            <person name="Birren B."/>
        </authorList>
    </citation>
    <scope>NUCLEOTIDE SEQUENCE [LARGE SCALE GENOMIC DNA]</scope>
    <source>
        <strain evidence="1 2">2_1_59BFAA</strain>
    </source>
</reference>
<name>K1JWZ1_9BURK</name>
<proteinExistence type="predicted"/>
<dbReference type="STRING" id="742823.HMPREF9465_00197"/>
<evidence type="ECO:0000313" key="2">
    <source>
        <dbReference type="Proteomes" id="UP000005835"/>
    </source>
</evidence>
<gene>
    <name evidence="1" type="ORF">HMPREF9465_00197</name>
</gene>
<accession>K1JWZ1</accession>
<dbReference type="HOGENOM" id="CLU_2756362_0_0_4"/>
<evidence type="ECO:0000313" key="1">
    <source>
        <dbReference type="EMBL" id="EKB32182.1"/>
    </source>
</evidence>
<protein>
    <submittedName>
        <fullName evidence="1">Uncharacterized protein</fullName>
    </submittedName>
</protein>
<dbReference type="RefSeq" id="WP_005433259.1">
    <property type="nucleotide sequence ID" value="NZ_JH815513.1"/>
</dbReference>
<dbReference type="PATRIC" id="fig|742823.3.peg.192"/>
<keyword evidence="2" id="KW-1185">Reference proteome</keyword>